<dbReference type="PANTHER" id="PTHR43663:SF1">
    <property type="entry name" value="CHROMATE TRANSPORTER"/>
    <property type="match status" value="1"/>
</dbReference>
<dbReference type="Proteomes" id="UP000196386">
    <property type="component" value="Unassembled WGS sequence"/>
</dbReference>
<evidence type="ECO:0000256" key="2">
    <source>
        <dbReference type="ARBA" id="ARBA00005262"/>
    </source>
</evidence>
<evidence type="ECO:0000256" key="1">
    <source>
        <dbReference type="ARBA" id="ARBA00004651"/>
    </source>
</evidence>
<evidence type="ECO:0000256" key="5">
    <source>
        <dbReference type="ARBA" id="ARBA00022989"/>
    </source>
</evidence>
<dbReference type="GO" id="GO:0005886">
    <property type="term" value="C:plasma membrane"/>
    <property type="evidence" value="ECO:0007669"/>
    <property type="project" value="UniProtKB-SubCell"/>
</dbReference>
<feature type="transmembrane region" description="Helical" evidence="7">
    <location>
        <begin position="115"/>
        <end position="137"/>
    </location>
</feature>
<dbReference type="OrthoDB" id="9788907at2"/>
<comment type="similarity">
    <text evidence="2">Belongs to the chromate ion transporter (CHR) (TC 2.A.51) family.</text>
</comment>
<feature type="transmembrane region" description="Helical" evidence="7">
    <location>
        <begin position="143"/>
        <end position="165"/>
    </location>
</feature>
<keyword evidence="6 7" id="KW-0472">Membrane</keyword>
<dbReference type="PANTHER" id="PTHR43663">
    <property type="entry name" value="CHROMATE TRANSPORT PROTEIN-RELATED"/>
    <property type="match status" value="1"/>
</dbReference>
<reference evidence="9" key="3">
    <citation type="journal article" date="2018" name="BMC Genomics">
        <title>Whole genome sequencing and function prediction of 133 gut anaerobes isolated from chicken caecum in pure cultures.</title>
        <authorList>
            <person name="Medvecky M."/>
            <person name="Cejkova D."/>
            <person name="Polansky O."/>
            <person name="Karasova D."/>
            <person name="Kubasova T."/>
            <person name="Cizek A."/>
            <person name="Rychlik I."/>
        </authorList>
    </citation>
    <scope>NUCLEOTIDE SEQUENCE</scope>
    <source>
        <strain evidence="9">An175</strain>
    </source>
</reference>
<feature type="transmembrane region" description="Helical" evidence="7">
    <location>
        <begin position="72"/>
        <end position="94"/>
    </location>
</feature>
<sequence>MIVLYLFLTFFKIGLFTIGGGYAMIPMIQQDILSHGWVSQSDLIDFIAISESTPGPFAINIATFVGMSKAGLIGAVSATLGVVLPSFLIILIIAKFFAHFQDHKYVKAALYGLRPAVVGLIAAAALSIFTSVALGGISPRALLYFRGMPSISWRAVLIVLIVFLISRWRKKLHPIWLIAISGAFGFLFHAFLPTLH</sequence>
<dbReference type="InterPro" id="IPR052518">
    <property type="entry name" value="CHR_Transporter"/>
</dbReference>
<evidence type="ECO:0000313" key="9">
    <source>
        <dbReference type="EMBL" id="OUP68504.1"/>
    </source>
</evidence>
<keyword evidence="3" id="KW-1003">Cell membrane</keyword>
<dbReference type="Proteomes" id="UP000095765">
    <property type="component" value="Unassembled WGS sequence"/>
</dbReference>
<proteinExistence type="inferred from homology"/>
<dbReference type="EMBL" id="NFKP01000017">
    <property type="protein sequence ID" value="OUP68504.1"/>
    <property type="molecule type" value="Genomic_DNA"/>
</dbReference>
<evidence type="ECO:0000313" key="11">
    <source>
        <dbReference type="Proteomes" id="UP000095765"/>
    </source>
</evidence>
<reference evidence="12" key="2">
    <citation type="submission" date="2017-04" db="EMBL/GenBank/DDBJ databases">
        <title>Function of individual gut microbiota members based on whole genome sequencing of pure cultures obtained from chicken caecum.</title>
        <authorList>
            <person name="Medvecky M."/>
            <person name="Cejkova D."/>
            <person name="Polansky O."/>
            <person name="Karasova D."/>
            <person name="Kubasova T."/>
            <person name="Cizek A."/>
            <person name="Rychlik I."/>
        </authorList>
    </citation>
    <scope>NUCLEOTIDE SEQUENCE [LARGE SCALE GENOMIC DNA]</scope>
    <source>
        <strain evidence="12">An175</strain>
    </source>
</reference>
<comment type="subcellular location">
    <subcellularLocation>
        <location evidence="1">Cell membrane</location>
        <topology evidence="1">Multi-pass membrane protein</topology>
    </subcellularLocation>
</comment>
<reference evidence="10 13" key="4">
    <citation type="submission" date="2018-08" db="EMBL/GenBank/DDBJ databases">
        <title>A genome reference for cultivated species of the human gut microbiota.</title>
        <authorList>
            <person name="Zou Y."/>
            <person name="Xue W."/>
            <person name="Luo G."/>
        </authorList>
    </citation>
    <scope>NUCLEOTIDE SEQUENCE [LARGE SCALE GENOMIC DNA]</scope>
    <source>
        <strain evidence="10 13">TF05-12AC</strain>
    </source>
</reference>
<keyword evidence="5 7" id="KW-1133">Transmembrane helix</keyword>
<keyword evidence="4 7" id="KW-0812">Transmembrane</keyword>
<evidence type="ECO:0000313" key="8">
    <source>
        <dbReference type="EMBL" id="CUQ05646.1"/>
    </source>
</evidence>
<dbReference type="GeneID" id="72462658"/>
<evidence type="ECO:0000256" key="7">
    <source>
        <dbReference type="SAM" id="Phobius"/>
    </source>
</evidence>
<accession>A0A174T971</accession>
<feature type="transmembrane region" description="Helical" evidence="7">
    <location>
        <begin position="172"/>
        <end position="192"/>
    </location>
</feature>
<evidence type="ECO:0000313" key="13">
    <source>
        <dbReference type="Proteomes" id="UP000260828"/>
    </source>
</evidence>
<evidence type="ECO:0000256" key="3">
    <source>
        <dbReference type="ARBA" id="ARBA00022475"/>
    </source>
</evidence>
<evidence type="ECO:0000313" key="12">
    <source>
        <dbReference type="Proteomes" id="UP000196386"/>
    </source>
</evidence>
<dbReference type="GO" id="GO:0015109">
    <property type="term" value="F:chromate transmembrane transporter activity"/>
    <property type="evidence" value="ECO:0007669"/>
    <property type="project" value="InterPro"/>
</dbReference>
<feature type="transmembrane region" description="Helical" evidence="7">
    <location>
        <begin position="6"/>
        <end position="25"/>
    </location>
</feature>
<protein>
    <submittedName>
        <fullName evidence="8 9">Chromate transporter</fullName>
    </submittedName>
</protein>
<dbReference type="EMBL" id="QVME01000005">
    <property type="protein sequence ID" value="RGE67256.1"/>
    <property type="molecule type" value="Genomic_DNA"/>
</dbReference>
<gene>
    <name evidence="9" type="ORF">B5F11_13065</name>
    <name evidence="10" type="ORF">DXC40_10620</name>
    <name evidence="8" type="ORF">ERS852551_02942</name>
</gene>
<dbReference type="Pfam" id="PF02417">
    <property type="entry name" value="Chromate_transp"/>
    <property type="match status" value="1"/>
</dbReference>
<dbReference type="RefSeq" id="WP_006874166.1">
    <property type="nucleotide sequence ID" value="NZ_CAJFJR010000017.1"/>
</dbReference>
<organism evidence="8 11">
    <name type="scientific">Anaerotruncus colihominis</name>
    <dbReference type="NCBI Taxonomy" id="169435"/>
    <lineage>
        <taxon>Bacteria</taxon>
        <taxon>Bacillati</taxon>
        <taxon>Bacillota</taxon>
        <taxon>Clostridia</taxon>
        <taxon>Eubacteriales</taxon>
        <taxon>Oscillospiraceae</taxon>
        <taxon>Anaerotruncus</taxon>
    </lineage>
</organism>
<reference evidence="8 11" key="1">
    <citation type="submission" date="2015-09" db="EMBL/GenBank/DDBJ databases">
        <authorList>
            <consortium name="Pathogen Informatics"/>
        </authorList>
    </citation>
    <scope>NUCLEOTIDE SEQUENCE [LARGE SCALE GENOMIC DNA]</scope>
    <source>
        <strain evidence="8 11">2789STDY5834939</strain>
    </source>
</reference>
<name>A0A174T971_9FIRM</name>
<evidence type="ECO:0000313" key="10">
    <source>
        <dbReference type="EMBL" id="RGE67256.1"/>
    </source>
</evidence>
<evidence type="ECO:0000256" key="4">
    <source>
        <dbReference type="ARBA" id="ARBA00022692"/>
    </source>
</evidence>
<dbReference type="AlphaFoldDB" id="A0A174T971"/>
<dbReference type="Proteomes" id="UP000260828">
    <property type="component" value="Unassembled WGS sequence"/>
</dbReference>
<dbReference type="EMBL" id="CZBE01000023">
    <property type="protein sequence ID" value="CUQ05646.1"/>
    <property type="molecule type" value="Genomic_DNA"/>
</dbReference>
<evidence type="ECO:0000256" key="6">
    <source>
        <dbReference type="ARBA" id="ARBA00023136"/>
    </source>
</evidence>
<dbReference type="InterPro" id="IPR003370">
    <property type="entry name" value="Chromate_transpt"/>
</dbReference>